<dbReference type="eggNOG" id="COG4076">
    <property type="taxonomic scope" value="Bacteria"/>
</dbReference>
<sequence length="538" mass="57896">MTAQIEHRASSIVLRTLLSTRSHAAMATASTLIDDPELAEATAYWLTQGGDTRLQLDAQGLNLYGCPSRPDPGLIALGSSTASVVSARGFEAASRLMLRLGADPGCWPGEVDRVRAELLALSGADQVPGTQVVLSASGTDLHLIASQLLADGDETAAPLQALMADPAETGSGVPKALAARHFNTRSAQGATVVPGLALPGSAMEAPRTVALREMDGRPRAVEQIDADFTAEAERILRAGRRCLLVLVDVSKTGLVAPSPACALRLRHRWGERLEVLVDACQFRLAPESVAACLRQDFGVALTGSKFLGGPVFSAALLLPPALAARARRRPLRSLRAYSARGDWPRSWPGARELPGSPNPGLLLRWEAALAELRRLREVSQAAVSGFLREWGDAVSARLTDDPVFEPLPVTPLARSRDWRTRGVDTASWDLQPTIFPFLLRRREGPSWRPLRPEEMAWLYRQMREPQAGERVPLLAQLRFQIGQPVVCGVRDGQALTALRLCVGARDISAATAGARGTAEALTQARLALDKLAWLISRL</sequence>
<organism evidence="1 2">
    <name type="scientific">Sphaerotilus natans subsp. natans DSM 6575</name>
    <dbReference type="NCBI Taxonomy" id="1286631"/>
    <lineage>
        <taxon>Bacteria</taxon>
        <taxon>Pseudomonadati</taxon>
        <taxon>Pseudomonadota</taxon>
        <taxon>Betaproteobacteria</taxon>
        <taxon>Burkholderiales</taxon>
        <taxon>Sphaerotilaceae</taxon>
        <taxon>Sphaerotilus</taxon>
    </lineage>
</organism>
<dbReference type="Gene3D" id="3.40.640.10">
    <property type="entry name" value="Type I PLP-dependent aspartate aminotransferase-like (Major domain)"/>
    <property type="match status" value="1"/>
</dbReference>
<dbReference type="InterPro" id="IPR015424">
    <property type="entry name" value="PyrdxlP-dep_Trfase"/>
</dbReference>
<gene>
    <name evidence="1" type="ORF">X805_10510</name>
</gene>
<evidence type="ECO:0000313" key="2">
    <source>
        <dbReference type="Proteomes" id="UP000026714"/>
    </source>
</evidence>
<dbReference type="EMBL" id="AZRA01000027">
    <property type="protein sequence ID" value="KDB53215.1"/>
    <property type="molecule type" value="Genomic_DNA"/>
</dbReference>
<dbReference type="Proteomes" id="UP000026714">
    <property type="component" value="Unassembled WGS sequence"/>
</dbReference>
<dbReference type="InterPro" id="IPR015421">
    <property type="entry name" value="PyrdxlP-dep_Trfase_major"/>
</dbReference>
<dbReference type="PATRIC" id="fig|1286631.3.peg.1039"/>
<accession>A0A059KPC0</accession>
<evidence type="ECO:0008006" key="3">
    <source>
        <dbReference type="Google" id="ProtNLM"/>
    </source>
</evidence>
<reference evidence="1 2" key="1">
    <citation type="journal article" date="2014" name="FEMS Microbiol. Ecol.">
        <title>Sphaerotilus natans encrusted with nanoball-shaped Fe(III) oxide minerals formed by nitrate-reducing mixotrophic Fe(II) oxidation.</title>
        <authorList>
            <person name="Park S."/>
            <person name="Kim D.H."/>
            <person name="Lee J.H."/>
            <person name="Hur H.G."/>
        </authorList>
    </citation>
    <scope>NUCLEOTIDE SEQUENCE [LARGE SCALE GENOMIC DNA]</scope>
    <source>
        <strain evidence="1 2">DSM 6575</strain>
    </source>
</reference>
<name>A0A059KPC0_9BURK</name>
<comment type="caution">
    <text evidence="1">The sequence shown here is derived from an EMBL/GenBank/DDBJ whole genome shotgun (WGS) entry which is preliminary data.</text>
</comment>
<protein>
    <recommendedName>
        <fullName evidence="3">Aminotransferase class V-fold PLP-dependent enzyme</fullName>
    </recommendedName>
</protein>
<keyword evidence="2" id="KW-1185">Reference proteome</keyword>
<evidence type="ECO:0000313" key="1">
    <source>
        <dbReference type="EMBL" id="KDB53215.1"/>
    </source>
</evidence>
<dbReference type="AlphaFoldDB" id="A0A059KPC0"/>
<proteinExistence type="predicted"/>
<dbReference type="SUPFAM" id="SSF53383">
    <property type="entry name" value="PLP-dependent transferases"/>
    <property type="match status" value="1"/>
</dbReference>
<dbReference type="STRING" id="34103.SAMN05421778_101238"/>